<organism evidence="1 2">
    <name type="scientific">[Bacteroides] pectinophilus ATCC 43243</name>
    <dbReference type="NCBI Taxonomy" id="483218"/>
    <lineage>
        <taxon>Bacteria</taxon>
        <taxon>Bacillati</taxon>
        <taxon>Bacillota</taxon>
        <taxon>Clostridia</taxon>
        <taxon>Eubacteriales</taxon>
    </lineage>
</organism>
<dbReference type="EMBL" id="ABVQ01000037">
    <property type="protein sequence ID" value="EEC56499.1"/>
    <property type="molecule type" value="Genomic_DNA"/>
</dbReference>
<protein>
    <submittedName>
        <fullName evidence="1">Uncharacterized protein</fullName>
    </submittedName>
</protein>
<sequence length="49" mass="5400">MTLIIISSFKIRTLFLISHNLQDISSISSCCLLSSLYASNACCVCCIRI</sequence>
<comment type="caution">
    <text evidence="1">The sequence shown here is derived from an EMBL/GenBank/DDBJ whole genome shotgun (WGS) entry which is preliminary data.</text>
</comment>
<proteinExistence type="predicted"/>
<evidence type="ECO:0000313" key="2">
    <source>
        <dbReference type="Proteomes" id="UP000003136"/>
    </source>
</evidence>
<dbReference type="Proteomes" id="UP000003136">
    <property type="component" value="Unassembled WGS sequence"/>
</dbReference>
<gene>
    <name evidence="1" type="ORF">BACPEC_03008</name>
</gene>
<evidence type="ECO:0000313" key="1">
    <source>
        <dbReference type="EMBL" id="EEC56499.1"/>
    </source>
</evidence>
<accession>B7AWA8</accession>
<name>B7AWA8_9FIRM</name>
<keyword evidence="2" id="KW-1185">Reference proteome</keyword>
<dbReference type="HOGENOM" id="CLU_3132447_0_0_9"/>
<reference evidence="1 2" key="2">
    <citation type="submission" date="2008-11" db="EMBL/GenBank/DDBJ databases">
        <authorList>
            <person name="Fulton L."/>
            <person name="Clifton S."/>
            <person name="Fulton B."/>
            <person name="Xu J."/>
            <person name="Minx P."/>
            <person name="Pepin K.H."/>
            <person name="Johnson M."/>
            <person name="Bhonagiri V."/>
            <person name="Nash W.E."/>
            <person name="Mardis E.R."/>
            <person name="Wilson R.K."/>
        </authorList>
    </citation>
    <scope>NUCLEOTIDE SEQUENCE [LARGE SCALE GENOMIC DNA]</scope>
    <source>
        <strain evidence="1 2">ATCC 43243</strain>
    </source>
</reference>
<reference evidence="1 2" key="1">
    <citation type="submission" date="2008-11" db="EMBL/GenBank/DDBJ databases">
        <title>Draft genome sequence of Bacteroides pectinophilus (ATCC 43243).</title>
        <authorList>
            <person name="Sudarsanam P."/>
            <person name="Ley R."/>
            <person name="Guruge J."/>
            <person name="Turnbaugh P.J."/>
            <person name="Mahowald M."/>
            <person name="Liep D."/>
            <person name="Gordon J."/>
        </authorList>
    </citation>
    <scope>NUCLEOTIDE SEQUENCE [LARGE SCALE GENOMIC DNA]</scope>
    <source>
        <strain evidence="1 2">ATCC 43243</strain>
    </source>
</reference>
<dbReference type="AlphaFoldDB" id="B7AWA8"/>